<name>A0A183DIZ6_9BILA</name>
<organism evidence="5">
    <name type="scientific">Gongylonema pulchrum</name>
    <dbReference type="NCBI Taxonomy" id="637853"/>
    <lineage>
        <taxon>Eukaryota</taxon>
        <taxon>Metazoa</taxon>
        <taxon>Ecdysozoa</taxon>
        <taxon>Nematoda</taxon>
        <taxon>Chromadorea</taxon>
        <taxon>Rhabditida</taxon>
        <taxon>Spirurina</taxon>
        <taxon>Spiruromorpha</taxon>
        <taxon>Spiruroidea</taxon>
        <taxon>Gongylonematidae</taxon>
        <taxon>Gongylonema</taxon>
    </lineage>
</organism>
<evidence type="ECO:0000313" key="5">
    <source>
        <dbReference type="WBParaSite" id="GPUH_0000869701-mRNA-1"/>
    </source>
</evidence>
<keyword evidence="2" id="KW-0408">Iron</keyword>
<keyword evidence="1" id="KW-0575">Peroxidase</keyword>
<dbReference type="GO" id="GO:0004601">
    <property type="term" value="F:peroxidase activity"/>
    <property type="evidence" value="ECO:0007669"/>
    <property type="project" value="UniProtKB-KW"/>
</dbReference>
<reference evidence="5" key="1">
    <citation type="submission" date="2016-06" db="UniProtKB">
        <authorList>
            <consortium name="WormBaseParasite"/>
        </authorList>
    </citation>
    <scope>IDENTIFICATION</scope>
</reference>
<evidence type="ECO:0000256" key="1">
    <source>
        <dbReference type="ARBA" id="ARBA00022559"/>
    </source>
</evidence>
<sequence>MKNCMQGARRWVIGSLQKITLYDFLPVILADDNAVPPYEKYKPHVPPGISHAFATAAFRFPHTIVPPALLFRKRTSGKCEFRDEVGGYPALRLCQNWWNAQDIVQEYSVDEIVLGMASQIAEGEDNVVVEDLRGIYHCSNMVLIFCNRLHQK</sequence>
<dbReference type="GO" id="GO:0006979">
    <property type="term" value="P:response to oxidative stress"/>
    <property type="evidence" value="ECO:0007669"/>
    <property type="project" value="InterPro"/>
</dbReference>
<evidence type="ECO:0000313" key="4">
    <source>
        <dbReference type="Proteomes" id="UP000271098"/>
    </source>
</evidence>
<dbReference type="Proteomes" id="UP000271098">
    <property type="component" value="Unassembled WGS sequence"/>
</dbReference>
<dbReference type="InterPro" id="IPR019791">
    <property type="entry name" value="Haem_peroxidase_animal"/>
</dbReference>
<keyword evidence="1" id="KW-0560">Oxidoreductase</keyword>
<gene>
    <name evidence="3" type="ORF">GPUH_LOCUS8684</name>
</gene>
<evidence type="ECO:0000256" key="2">
    <source>
        <dbReference type="PIRSR" id="PIRSR619791-2"/>
    </source>
</evidence>
<keyword evidence="2" id="KW-0479">Metal-binding</keyword>
<accession>A0A183DIZ6</accession>
<dbReference type="WBParaSite" id="GPUH_0000869701-mRNA-1">
    <property type="protein sequence ID" value="GPUH_0000869701-mRNA-1"/>
    <property type="gene ID" value="GPUH_0000869701"/>
</dbReference>
<reference evidence="3 4" key="2">
    <citation type="submission" date="2018-11" db="EMBL/GenBank/DDBJ databases">
        <authorList>
            <consortium name="Pathogen Informatics"/>
        </authorList>
    </citation>
    <scope>NUCLEOTIDE SEQUENCE [LARGE SCALE GENOMIC DNA]</scope>
</reference>
<dbReference type="InterPro" id="IPR010255">
    <property type="entry name" value="Haem_peroxidase_sf"/>
</dbReference>
<dbReference type="EMBL" id="UYRT01025955">
    <property type="protein sequence ID" value="VDK64392.1"/>
    <property type="molecule type" value="Genomic_DNA"/>
</dbReference>
<dbReference type="SUPFAM" id="SSF48113">
    <property type="entry name" value="Heme-dependent peroxidases"/>
    <property type="match status" value="1"/>
</dbReference>
<dbReference type="PANTHER" id="PTHR11475:SF144">
    <property type="entry name" value="NAD(P)H OXIDASE (H2O2-FORMING)"/>
    <property type="match status" value="1"/>
</dbReference>
<dbReference type="OrthoDB" id="6019201at2759"/>
<keyword evidence="2" id="KW-0349">Heme</keyword>
<proteinExistence type="predicted"/>
<dbReference type="Pfam" id="PF03098">
    <property type="entry name" value="An_peroxidase"/>
    <property type="match status" value="1"/>
</dbReference>
<protein>
    <submittedName>
        <fullName evidence="5">Cytochrome P450</fullName>
    </submittedName>
</protein>
<dbReference type="PANTHER" id="PTHR11475">
    <property type="entry name" value="OXIDASE/PEROXIDASE"/>
    <property type="match status" value="1"/>
</dbReference>
<dbReference type="GO" id="GO:0020037">
    <property type="term" value="F:heme binding"/>
    <property type="evidence" value="ECO:0007669"/>
    <property type="project" value="InterPro"/>
</dbReference>
<dbReference type="AlphaFoldDB" id="A0A183DIZ6"/>
<feature type="binding site" description="axial binding residue" evidence="2">
    <location>
        <position position="62"/>
    </location>
    <ligand>
        <name>heme b</name>
        <dbReference type="ChEBI" id="CHEBI:60344"/>
    </ligand>
    <ligandPart>
        <name>Fe</name>
        <dbReference type="ChEBI" id="CHEBI:18248"/>
    </ligandPart>
</feature>
<dbReference type="GO" id="GO:0046872">
    <property type="term" value="F:metal ion binding"/>
    <property type="evidence" value="ECO:0007669"/>
    <property type="project" value="UniProtKB-KW"/>
</dbReference>
<dbReference type="Gene3D" id="1.10.640.10">
    <property type="entry name" value="Haem peroxidase domain superfamily, animal type"/>
    <property type="match status" value="1"/>
</dbReference>
<dbReference type="PROSITE" id="PS50292">
    <property type="entry name" value="PEROXIDASE_3"/>
    <property type="match status" value="1"/>
</dbReference>
<evidence type="ECO:0000313" key="3">
    <source>
        <dbReference type="EMBL" id="VDK64392.1"/>
    </source>
</evidence>
<dbReference type="InterPro" id="IPR037120">
    <property type="entry name" value="Haem_peroxidase_sf_animal"/>
</dbReference>
<keyword evidence="4" id="KW-1185">Reference proteome</keyword>